<dbReference type="InterPro" id="IPR013762">
    <property type="entry name" value="Integrase-like_cat_sf"/>
</dbReference>
<reference evidence="4" key="1">
    <citation type="journal article" date="2019" name="Int. J. Syst. Evol. Microbiol.">
        <title>The Global Catalogue of Microorganisms (GCM) 10K type strain sequencing project: providing services to taxonomists for standard genome sequencing and annotation.</title>
        <authorList>
            <consortium name="The Broad Institute Genomics Platform"/>
            <consortium name="The Broad Institute Genome Sequencing Center for Infectious Disease"/>
            <person name="Wu L."/>
            <person name="Ma J."/>
        </authorList>
    </citation>
    <scope>NUCLEOTIDE SEQUENCE [LARGE SCALE GENOMIC DNA]</scope>
    <source>
        <strain evidence="4">JCM 13250</strain>
    </source>
</reference>
<proteinExistence type="predicted"/>
<protein>
    <recommendedName>
        <fullName evidence="2">Tyr recombinase domain-containing protein</fullName>
    </recommendedName>
</protein>
<dbReference type="InterPro" id="IPR002104">
    <property type="entry name" value="Integrase_catalytic"/>
</dbReference>
<evidence type="ECO:0000256" key="1">
    <source>
        <dbReference type="ARBA" id="ARBA00023172"/>
    </source>
</evidence>
<dbReference type="PANTHER" id="PTHR30349:SF64">
    <property type="entry name" value="PROPHAGE INTEGRASE INTD-RELATED"/>
    <property type="match status" value="1"/>
</dbReference>
<evidence type="ECO:0000313" key="3">
    <source>
        <dbReference type="EMBL" id="GAA1790233.1"/>
    </source>
</evidence>
<gene>
    <name evidence="3" type="ORF">GCM10009682_10340</name>
</gene>
<organism evidence="3 4">
    <name type="scientific">Luedemannella flava</name>
    <dbReference type="NCBI Taxonomy" id="349316"/>
    <lineage>
        <taxon>Bacteria</taxon>
        <taxon>Bacillati</taxon>
        <taxon>Actinomycetota</taxon>
        <taxon>Actinomycetes</taxon>
        <taxon>Micromonosporales</taxon>
        <taxon>Micromonosporaceae</taxon>
        <taxon>Luedemannella</taxon>
    </lineage>
</organism>
<dbReference type="PROSITE" id="PS51898">
    <property type="entry name" value="TYR_RECOMBINASE"/>
    <property type="match status" value="1"/>
</dbReference>
<dbReference type="EMBL" id="BAAALT010000022">
    <property type="protein sequence ID" value="GAA1790233.1"/>
    <property type="molecule type" value="Genomic_DNA"/>
</dbReference>
<feature type="domain" description="Tyr recombinase" evidence="2">
    <location>
        <begin position="1"/>
        <end position="138"/>
    </location>
</feature>
<dbReference type="SUPFAM" id="SSF56349">
    <property type="entry name" value="DNA breaking-rejoining enzymes"/>
    <property type="match status" value="1"/>
</dbReference>
<dbReference type="PANTHER" id="PTHR30349">
    <property type="entry name" value="PHAGE INTEGRASE-RELATED"/>
    <property type="match status" value="1"/>
</dbReference>
<name>A0ABP4XS17_9ACTN</name>
<dbReference type="InterPro" id="IPR050090">
    <property type="entry name" value="Tyrosine_recombinase_XerCD"/>
</dbReference>
<keyword evidence="4" id="KW-1185">Reference proteome</keyword>
<keyword evidence="1" id="KW-0233">DNA recombination</keyword>
<dbReference type="RefSeq" id="WP_344126788.1">
    <property type="nucleotide sequence ID" value="NZ_BAAALT010000022.1"/>
</dbReference>
<accession>A0ABP4XS17</accession>
<comment type="caution">
    <text evidence="3">The sequence shown here is derived from an EMBL/GenBank/DDBJ whole genome shotgun (WGS) entry which is preliminary data.</text>
</comment>
<evidence type="ECO:0000313" key="4">
    <source>
        <dbReference type="Proteomes" id="UP001500218"/>
    </source>
</evidence>
<dbReference type="InterPro" id="IPR011010">
    <property type="entry name" value="DNA_brk_join_enz"/>
</dbReference>
<dbReference type="Gene3D" id="1.10.443.10">
    <property type="entry name" value="Intergrase catalytic core"/>
    <property type="match status" value="1"/>
</dbReference>
<dbReference type="Proteomes" id="UP001500218">
    <property type="component" value="Unassembled WGS sequence"/>
</dbReference>
<evidence type="ECO:0000259" key="2">
    <source>
        <dbReference type="PROSITE" id="PS51898"/>
    </source>
</evidence>
<sequence>MVVDGKAQDSDGKTDSSFSRPISLDPVTVAYLRRHLAMLRQERKEFGDSYQDHGKLFCHPDGRLIHPDTITRRFNRLVDRAGVPRIRLHDVRHTYATVTLDNGEDLKVVSDRLGHANMNVTAQIYTHRSVGRDRDAATRIADLIFGEDWHAPETPEEDEEAA</sequence>
<dbReference type="Pfam" id="PF00589">
    <property type="entry name" value="Phage_integrase"/>
    <property type="match status" value="1"/>
</dbReference>